<sequence length="76" mass="8446">MPGKSNIPRQRGCICQLPKVRTKYIAFEQGGRSIKIAASALRACEFELNEGKKISFSIRRGRAGADEAVDLREVHD</sequence>
<protein>
    <recommendedName>
        <fullName evidence="3">CSD domain-containing protein</fullName>
    </recommendedName>
</protein>
<dbReference type="AlphaFoldDB" id="A0A1F6F279"/>
<organism evidence="1 2">
    <name type="scientific">Candidatus Kaiserbacteria bacterium RIFCSPLOWO2_01_FULL_54_13</name>
    <dbReference type="NCBI Taxonomy" id="1798512"/>
    <lineage>
        <taxon>Bacteria</taxon>
        <taxon>Candidatus Kaiseribacteriota</taxon>
    </lineage>
</organism>
<proteinExistence type="predicted"/>
<dbReference type="Proteomes" id="UP000177372">
    <property type="component" value="Unassembled WGS sequence"/>
</dbReference>
<comment type="caution">
    <text evidence="1">The sequence shown here is derived from an EMBL/GenBank/DDBJ whole genome shotgun (WGS) entry which is preliminary data.</text>
</comment>
<evidence type="ECO:0008006" key="3">
    <source>
        <dbReference type="Google" id="ProtNLM"/>
    </source>
</evidence>
<name>A0A1F6F279_9BACT</name>
<evidence type="ECO:0000313" key="1">
    <source>
        <dbReference type="EMBL" id="OGG79977.1"/>
    </source>
</evidence>
<evidence type="ECO:0000313" key="2">
    <source>
        <dbReference type="Proteomes" id="UP000177372"/>
    </source>
</evidence>
<reference evidence="1 2" key="1">
    <citation type="journal article" date="2016" name="Nat. Commun.">
        <title>Thousands of microbial genomes shed light on interconnected biogeochemical processes in an aquifer system.</title>
        <authorList>
            <person name="Anantharaman K."/>
            <person name="Brown C.T."/>
            <person name="Hug L.A."/>
            <person name="Sharon I."/>
            <person name="Castelle C.J."/>
            <person name="Probst A.J."/>
            <person name="Thomas B.C."/>
            <person name="Singh A."/>
            <person name="Wilkins M.J."/>
            <person name="Karaoz U."/>
            <person name="Brodie E.L."/>
            <person name="Williams K.H."/>
            <person name="Hubbard S.S."/>
            <person name="Banfield J.F."/>
        </authorList>
    </citation>
    <scope>NUCLEOTIDE SEQUENCE [LARGE SCALE GENOMIC DNA]</scope>
</reference>
<accession>A0A1F6F279</accession>
<gene>
    <name evidence="1" type="ORF">A3A39_01175</name>
</gene>
<dbReference type="EMBL" id="MFLZ01000015">
    <property type="protein sequence ID" value="OGG79977.1"/>
    <property type="molecule type" value="Genomic_DNA"/>
</dbReference>